<evidence type="ECO:0000313" key="2">
    <source>
        <dbReference type="EMBL" id="JAH36815.1"/>
    </source>
</evidence>
<proteinExistence type="predicted"/>
<dbReference type="AlphaFoldDB" id="A0A0E9S832"/>
<sequence length="42" mass="4654">MGIGMLLKQDFAPEGNVAYTLSVSLLLWSVCLNIFPSFHVLQ</sequence>
<reference evidence="2" key="2">
    <citation type="journal article" date="2015" name="Fish Shellfish Immunol.">
        <title>Early steps in the European eel (Anguilla anguilla)-Vibrio vulnificus interaction in the gills: Role of the RtxA13 toxin.</title>
        <authorList>
            <person name="Callol A."/>
            <person name="Pajuelo D."/>
            <person name="Ebbesson L."/>
            <person name="Teles M."/>
            <person name="MacKenzie S."/>
            <person name="Amaro C."/>
        </authorList>
    </citation>
    <scope>NUCLEOTIDE SEQUENCE</scope>
</reference>
<accession>A0A0E9S832</accession>
<keyword evidence="1" id="KW-0472">Membrane</keyword>
<keyword evidence="1" id="KW-1133">Transmembrane helix</keyword>
<name>A0A0E9S832_ANGAN</name>
<protein>
    <submittedName>
        <fullName evidence="2">Uncharacterized protein</fullName>
    </submittedName>
</protein>
<evidence type="ECO:0000256" key="1">
    <source>
        <dbReference type="SAM" id="Phobius"/>
    </source>
</evidence>
<reference evidence="2" key="1">
    <citation type="submission" date="2014-11" db="EMBL/GenBank/DDBJ databases">
        <authorList>
            <person name="Amaro Gonzalez C."/>
        </authorList>
    </citation>
    <scope>NUCLEOTIDE SEQUENCE</scope>
</reference>
<keyword evidence="1" id="KW-0812">Transmembrane</keyword>
<dbReference type="EMBL" id="GBXM01071762">
    <property type="protein sequence ID" value="JAH36815.1"/>
    <property type="molecule type" value="Transcribed_RNA"/>
</dbReference>
<organism evidence="2">
    <name type="scientific">Anguilla anguilla</name>
    <name type="common">European freshwater eel</name>
    <name type="synonym">Muraena anguilla</name>
    <dbReference type="NCBI Taxonomy" id="7936"/>
    <lineage>
        <taxon>Eukaryota</taxon>
        <taxon>Metazoa</taxon>
        <taxon>Chordata</taxon>
        <taxon>Craniata</taxon>
        <taxon>Vertebrata</taxon>
        <taxon>Euteleostomi</taxon>
        <taxon>Actinopterygii</taxon>
        <taxon>Neopterygii</taxon>
        <taxon>Teleostei</taxon>
        <taxon>Anguilliformes</taxon>
        <taxon>Anguillidae</taxon>
        <taxon>Anguilla</taxon>
    </lineage>
</organism>
<feature type="transmembrane region" description="Helical" evidence="1">
    <location>
        <begin position="17"/>
        <end position="41"/>
    </location>
</feature>